<dbReference type="AlphaFoldDB" id="A0A381W0V8"/>
<organism evidence="9">
    <name type="scientific">marine metagenome</name>
    <dbReference type="NCBI Taxonomy" id="408172"/>
    <lineage>
        <taxon>unclassified sequences</taxon>
        <taxon>metagenomes</taxon>
        <taxon>ecological metagenomes</taxon>
    </lineage>
</organism>
<protein>
    <recommendedName>
        <fullName evidence="2">glutamate--cysteine ligase</fullName>
        <ecNumber evidence="2">6.3.2.2</ecNumber>
    </recommendedName>
</protein>
<comment type="pathway">
    <text evidence="1">Sulfur metabolism; glutathione biosynthesis; glutathione from L-cysteine and L-glutamate: step 1/2.</text>
</comment>
<evidence type="ECO:0000256" key="7">
    <source>
        <dbReference type="ARBA" id="ARBA00048819"/>
    </source>
</evidence>
<keyword evidence="3" id="KW-0436">Ligase</keyword>
<dbReference type="InterPro" id="IPR006334">
    <property type="entry name" value="Glut_cys_ligase"/>
</dbReference>
<sequence length="284" mass="32834">MSNFGYQNTRRKKLEVSINSIAEYVSDLRKATNTAHSEFAKIQKKNTNFQAQINENILQIDDEYYAVARAKSKIISDKRTTTKLNQSGVDFIELRSLDLNPFSRIGIDEETTFFLETLLAYCFIKQGQHFTDDEIKNINYNDALVATQGREPRLDLLKDGETISLKDWGNQIIDNLLPIAAMLDSNKNQYTKVVDQMREKINDANQTLSGRLLDKISNSNMNFFELGTSIGEENKKHYLNLNQSDNPNWNLLEKEAIDSHNQQKRLENKDGESFESFVENYFKY</sequence>
<dbReference type="GO" id="GO:0006750">
    <property type="term" value="P:glutathione biosynthetic process"/>
    <property type="evidence" value="ECO:0007669"/>
    <property type="project" value="UniProtKB-KW"/>
</dbReference>
<dbReference type="PANTHER" id="PTHR38761:SF1">
    <property type="entry name" value="GLUTAMATE--CYSTEINE LIGASE"/>
    <property type="match status" value="1"/>
</dbReference>
<evidence type="ECO:0000256" key="3">
    <source>
        <dbReference type="ARBA" id="ARBA00022598"/>
    </source>
</evidence>
<evidence type="ECO:0000256" key="1">
    <source>
        <dbReference type="ARBA" id="ARBA00005006"/>
    </source>
</evidence>
<accession>A0A381W0V8</accession>
<dbReference type="Pfam" id="PF04262">
    <property type="entry name" value="Glu_cys_ligase"/>
    <property type="match status" value="1"/>
</dbReference>
<dbReference type="GO" id="GO:0005829">
    <property type="term" value="C:cytosol"/>
    <property type="evidence" value="ECO:0007669"/>
    <property type="project" value="TreeGrafter"/>
</dbReference>
<dbReference type="GO" id="GO:0005524">
    <property type="term" value="F:ATP binding"/>
    <property type="evidence" value="ECO:0007669"/>
    <property type="project" value="UniProtKB-KW"/>
</dbReference>
<feature type="domain" description="Glutamate--cysteine ligase" evidence="8">
    <location>
        <begin position="1"/>
        <end position="143"/>
    </location>
</feature>
<keyword evidence="4" id="KW-0317">Glutathione biosynthesis</keyword>
<evidence type="ECO:0000313" key="9">
    <source>
        <dbReference type="EMBL" id="SVA46122.1"/>
    </source>
</evidence>
<dbReference type="GO" id="GO:0046872">
    <property type="term" value="F:metal ion binding"/>
    <property type="evidence" value="ECO:0007669"/>
    <property type="project" value="TreeGrafter"/>
</dbReference>
<dbReference type="InterPro" id="IPR014746">
    <property type="entry name" value="Gln_synth/guanido_kin_cat_dom"/>
</dbReference>
<dbReference type="PANTHER" id="PTHR38761">
    <property type="entry name" value="GLUTAMATE--CYSTEINE LIGASE"/>
    <property type="match status" value="1"/>
</dbReference>
<dbReference type="EMBL" id="UINC01010363">
    <property type="protein sequence ID" value="SVA46122.1"/>
    <property type="molecule type" value="Genomic_DNA"/>
</dbReference>
<gene>
    <name evidence="9" type="ORF">METZ01_LOCUS98976</name>
</gene>
<comment type="catalytic activity">
    <reaction evidence="7">
        <text>L-cysteine + L-glutamate + ATP = gamma-L-glutamyl-L-cysteine + ADP + phosphate + H(+)</text>
        <dbReference type="Rhea" id="RHEA:13285"/>
        <dbReference type="ChEBI" id="CHEBI:15378"/>
        <dbReference type="ChEBI" id="CHEBI:29985"/>
        <dbReference type="ChEBI" id="CHEBI:30616"/>
        <dbReference type="ChEBI" id="CHEBI:35235"/>
        <dbReference type="ChEBI" id="CHEBI:43474"/>
        <dbReference type="ChEBI" id="CHEBI:58173"/>
        <dbReference type="ChEBI" id="CHEBI:456216"/>
        <dbReference type="EC" id="6.3.2.2"/>
    </reaction>
</comment>
<dbReference type="SUPFAM" id="SSF55931">
    <property type="entry name" value="Glutamine synthetase/guanido kinase"/>
    <property type="match status" value="1"/>
</dbReference>
<dbReference type="GO" id="GO:0004357">
    <property type="term" value="F:glutamate-cysteine ligase activity"/>
    <property type="evidence" value="ECO:0007669"/>
    <property type="project" value="UniProtKB-EC"/>
</dbReference>
<keyword evidence="5" id="KW-0547">Nucleotide-binding</keyword>
<dbReference type="InterPro" id="IPR007370">
    <property type="entry name" value="Glu_cys_ligase"/>
</dbReference>
<proteinExistence type="predicted"/>
<dbReference type="Gene3D" id="3.30.590.20">
    <property type="match status" value="1"/>
</dbReference>
<keyword evidence="6" id="KW-0067">ATP-binding</keyword>
<evidence type="ECO:0000256" key="6">
    <source>
        <dbReference type="ARBA" id="ARBA00022840"/>
    </source>
</evidence>
<evidence type="ECO:0000256" key="2">
    <source>
        <dbReference type="ARBA" id="ARBA00012220"/>
    </source>
</evidence>
<dbReference type="EC" id="6.3.2.2" evidence="2"/>
<reference evidence="9" key="1">
    <citation type="submission" date="2018-05" db="EMBL/GenBank/DDBJ databases">
        <authorList>
            <person name="Lanie J.A."/>
            <person name="Ng W.-L."/>
            <person name="Kazmierczak K.M."/>
            <person name="Andrzejewski T.M."/>
            <person name="Davidsen T.M."/>
            <person name="Wayne K.J."/>
            <person name="Tettelin H."/>
            <person name="Glass J.I."/>
            <person name="Rusch D."/>
            <person name="Podicherti R."/>
            <person name="Tsui H.-C.T."/>
            <person name="Winkler M.E."/>
        </authorList>
    </citation>
    <scope>NUCLEOTIDE SEQUENCE</scope>
</reference>
<name>A0A381W0V8_9ZZZZ</name>
<evidence type="ECO:0000256" key="4">
    <source>
        <dbReference type="ARBA" id="ARBA00022684"/>
    </source>
</evidence>
<evidence type="ECO:0000256" key="5">
    <source>
        <dbReference type="ARBA" id="ARBA00022741"/>
    </source>
</evidence>
<evidence type="ECO:0000259" key="8">
    <source>
        <dbReference type="Pfam" id="PF04262"/>
    </source>
</evidence>